<accession>B4IC18</accession>
<feature type="domain" description="Chitin-binding type-2" evidence="6">
    <location>
        <begin position="127"/>
        <end position="181"/>
    </location>
</feature>
<dbReference type="InterPro" id="IPR002557">
    <property type="entry name" value="Chitin-bd_dom"/>
</dbReference>
<dbReference type="EMBL" id="CH480828">
    <property type="protein sequence ID" value="EDW45176.1"/>
    <property type="molecule type" value="Genomic_DNA"/>
</dbReference>
<keyword evidence="2" id="KW-0732">Signal</keyword>
<dbReference type="PROSITE" id="PS50940">
    <property type="entry name" value="CHIT_BIND_II"/>
    <property type="match status" value="6"/>
</dbReference>
<dbReference type="GO" id="GO:0005576">
    <property type="term" value="C:extracellular region"/>
    <property type="evidence" value="ECO:0007669"/>
    <property type="project" value="InterPro"/>
</dbReference>
<organism evidence="8">
    <name type="scientific">Drosophila sechellia</name>
    <name type="common">Fruit fly</name>
    <dbReference type="NCBI Taxonomy" id="7238"/>
    <lineage>
        <taxon>Eukaryota</taxon>
        <taxon>Metazoa</taxon>
        <taxon>Ecdysozoa</taxon>
        <taxon>Arthropoda</taxon>
        <taxon>Hexapoda</taxon>
        <taxon>Insecta</taxon>
        <taxon>Pterygota</taxon>
        <taxon>Neoptera</taxon>
        <taxon>Endopterygota</taxon>
        <taxon>Diptera</taxon>
        <taxon>Brachycera</taxon>
        <taxon>Muscomorpha</taxon>
        <taxon>Ephydroidea</taxon>
        <taxon>Drosophilidae</taxon>
        <taxon>Drosophila</taxon>
        <taxon>Sophophora</taxon>
    </lineage>
</organism>
<dbReference type="STRING" id="7238.B4IC18"/>
<keyword evidence="5" id="KW-0325">Glycoprotein</keyword>
<evidence type="ECO:0000313" key="7">
    <source>
        <dbReference type="EMBL" id="EDW45176.1"/>
    </source>
</evidence>
<evidence type="ECO:0000256" key="4">
    <source>
        <dbReference type="ARBA" id="ARBA00023157"/>
    </source>
</evidence>
<feature type="domain" description="Chitin-binding type-2" evidence="6">
    <location>
        <begin position="71"/>
        <end position="125"/>
    </location>
</feature>
<evidence type="ECO:0000259" key="6">
    <source>
        <dbReference type="PROSITE" id="PS50940"/>
    </source>
</evidence>
<dbReference type="HOGENOM" id="CLU_045312_1_0_1"/>
<keyword evidence="3" id="KW-0677">Repeat</keyword>
<dbReference type="AlphaFoldDB" id="B4IC18"/>
<feature type="domain" description="Chitin-binding type-2" evidence="6">
    <location>
        <begin position="15"/>
        <end position="69"/>
    </location>
</feature>
<dbReference type="GO" id="GO:0008061">
    <property type="term" value="F:chitin binding"/>
    <property type="evidence" value="ECO:0007669"/>
    <property type="project" value="UniProtKB-KW"/>
</dbReference>
<name>B4IC18_DROSE</name>
<feature type="domain" description="Chitin-binding type-2" evidence="6">
    <location>
        <begin position="183"/>
        <end position="221"/>
    </location>
</feature>
<evidence type="ECO:0000256" key="2">
    <source>
        <dbReference type="ARBA" id="ARBA00022729"/>
    </source>
</evidence>
<dbReference type="InterPro" id="IPR051940">
    <property type="entry name" value="Chitin_bind-dev_reg"/>
</dbReference>
<dbReference type="OMA" id="PESKKCP"/>
<keyword evidence="8" id="KW-1185">Reference proteome</keyword>
<dbReference type="PANTHER" id="PTHR23301:SF106">
    <property type="entry name" value="CHITIN-BINDING TYPE-2 DOMAIN-CONTAINING PROTEIN-RELATED"/>
    <property type="match status" value="1"/>
</dbReference>
<dbReference type="SUPFAM" id="SSF57625">
    <property type="entry name" value="Invertebrate chitin-binding proteins"/>
    <property type="match status" value="6"/>
</dbReference>
<evidence type="ECO:0000313" key="8">
    <source>
        <dbReference type="Proteomes" id="UP000001292"/>
    </source>
</evidence>
<dbReference type="Pfam" id="PF01607">
    <property type="entry name" value="CBM_14"/>
    <property type="match status" value="6"/>
</dbReference>
<gene>
    <name evidence="7" type="primary">Dsec\GM10358</name>
    <name evidence="7" type="ORF">Dsec_GM10358</name>
</gene>
<keyword evidence="1" id="KW-0147">Chitin-binding</keyword>
<proteinExistence type="predicted"/>
<protein>
    <submittedName>
        <fullName evidence="7">GM10358</fullName>
    </submittedName>
</protein>
<feature type="domain" description="Chitin-binding type-2" evidence="6">
    <location>
        <begin position="286"/>
        <end position="340"/>
    </location>
</feature>
<dbReference type="Proteomes" id="UP000001292">
    <property type="component" value="Unassembled WGS sequence"/>
</dbReference>
<dbReference type="SMR" id="B4IC18"/>
<dbReference type="SMART" id="SM00494">
    <property type="entry name" value="ChtBD2"/>
    <property type="match status" value="6"/>
</dbReference>
<dbReference type="Gene3D" id="2.170.140.10">
    <property type="entry name" value="Chitin binding domain"/>
    <property type="match status" value="4"/>
</dbReference>
<evidence type="ECO:0000256" key="5">
    <source>
        <dbReference type="ARBA" id="ARBA00023180"/>
    </source>
</evidence>
<dbReference type="PANTHER" id="PTHR23301">
    <property type="entry name" value="CHITIN BINDING PERITROPHIN-A"/>
    <property type="match status" value="1"/>
</dbReference>
<dbReference type="PhylomeDB" id="B4IC18"/>
<dbReference type="InterPro" id="IPR036508">
    <property type="entry name" value="Chitin-bd_dom_sf"/>
</dbReference>
<evidence type="ECO:0000256" key="3">
    <source>
        <dbReference type="ARBA" id="ARBA00022737"/>
    </source>
</evidence>
<feature type="domain" description="Chitin-binding type-2" evidence="6">
    <location>
        <begin position="223"/>
        <end position="284"/>
    </location>
</feature>
<keyword evidence="4" id="KW-1015">Disulfide bond</keyword>
<evidence type="ECO:0000256" key="1">
    <source>
        <dbReference type="ARBA" id="ARBA00022669"/>
    </source>
</evidence>
<reference evidence="7 8" key="1">
    <citation type="journal article" date="2007" name="Nature">
        <title>Evolution of genes and genomes on the Drosophila phylogeny.</title>
        <authorList>
            <consortium name="Drosophila 12 Genomes Consortium"/>
            <person name="Clark A.G."/>
            <person name="Eisen M.B."/>
            <person name="Smith D.R."/>
            <person name="Bergman C.M."/>
            <person name="Oliver B."/>
            <person name="Markow T.A."/>
            <person name="Kaufman T.C."/>
            <person name="Kellis M."/>
            <person name="Gelbart W."/>
            <person name="Iyer V.N."/>
            <person name="Pollard D.A."/>
            <person name="Sackton T.B."/>
            <person name="Larracuente A.M."/>
            <person name="Singh N.D."/>
            <person name="Abad J.P."/>
            <person name="Abt D.N."/>
            <person name="Adryan B."/>
            <person name="Aguade M."/>
            <person name="Akashi H."/>
            <person name="Anderson W.W."/>
            <person name="Aquadro C.F."/>
            <person name="Ardell D.H."/>
            <person name="Arguello R."/>
            <person name="Artieri C.G."/>
            <person name="Barbash D.A."/>
            <person name="Barker D."/>
            <person name="Barsanti P."/>
            <person name="Batterham P."/>
            <person name="Batzoglou S."/>
            <person name="Begun D."/>
            <person name="Bhutkar A."/>
            <person name="Blanco E."/>
            <person name="Bosak S.A."/>
            <person name="Bradley R.K."/>
            <person name="Brand A.D."/>
            <person name="Brent M.R."/>
            <person name="Brooks A.N."/>
            <person name="Brown R.H."/>
            <person name="Butlin R.K."/>
            <person name="Caggese C."/>
            <person name="Calvi B.R."/>
            <person name="Bernardo de Carvalho A."/>
            <person name="Caspi A."/>
            <person name="Castrezana S."/>
            <person name="Celniker S.E."/>
            <person name="Chang J.L."/>
            <person name="Chapple C."/>
            <person name="Chatterji S."/>
            <person name="Chinwalla A."/>
            <person name="Civetta A."/>
            <person name="Clifton S.W."/>
            <person name="Comeron J.M."/>
            <person name="Costello J.C."/>
            <person name="Coyne J.A."/>
            <person name="Daub J."/>
            <person name="David R.G."/>
            <person name="Delcher A.L."/>
            <person name="Delehaunty K."/>
            <person name="Do C.B."/>
            <person name="Ebling H."/>
            <person name="Edwards K."/>
            <person name="Eickbush T."/>
            <person name="Evans J.D."/>
            <person name="Filipski A."/>
            <person name="Findeiss S."/>
            <person name="Freyhult E."/>
            <person name="Fulton L."/>
            <person name="Fulton R."/>
            <person name="Garcia A.C."/>
            <person name="Gardiner A."/>
            <person name="Garfield D.A."/>
            <person name="Garvin B.E."/>
            <person name="Gibson G."/>
            <person name="Gilbert D."/>
            <person name="Gnerre S."/>
            <person name="Godfrey J."/>
            <person name="Good R."/>
            <person name="Gotea V."/>
            <person name="Gravely B."/>
            <person name="Greenberg A.J."/>
            <person name="Griffiths-Jones S."/>
            <person name="Gross S."/>
            <person name="Guigo R."/>
            <person name="Gustafson E.A."/>
            <person name="Haerty W."/>
            <person name="Hahn M.W."/>
            <person name="Halligan D.L."/>
            <person name="Halpern A.L."/>
            <person name="Halter G.M."/>
            <person name="Han M.V."/>
            <person name="Heger A."/>
            <person name="Hillier L."/>
            <person name="Hinrichs A.S."/>
            <person name="Holmes I."/>
            <person name="Hoskins R.A."/>
            <person name="Hubisz M.J."/>
            <person name="Hultmark D."/>
            <person name="Huntley M.A."/>
            <person name="Jaffe D.B."/>
            <person name="Jagadeeshan S."/>
            <person name="Jeck W.R."/>
            <person name="Johnson J."/>
            <person name="Jones C.D."/>
            <person name="Jordan W.C."/>
            <person name="Karpen G.H."/>
            <person name="Kataoka E."/>
            <person name="Keightley P.D."/>
            <person name="Kheradpour P."/>
            <person name="Kirkness E.F."/>
            <person name="Koerich L.B."/>
            <person name="Kristiansen K."/>
            <person name="Kudrna D."/>
            <person name="Kulathinal R.J."/>
            <person name="Kumar S."/>
            <person name="Kwok R."/>
            <person name="Lander E."/>
            <person name="Langley C.H."/>
            <person name="Lapoint R."/>
            <person name="Lazzaro B.P."/>
            <person name="Lee S.J."/>
            <person name="Levesque L."/>
            <person name="Li R."/>
            <person name="Lin C.F."/>
            <person name="Lin M.F."/>
            <person name="Lindblad-Toh K."/>
            <person name="Llopart A."/>
            <person name="Long M."/>
            <person name="Low L."/>
            <person name="Lozovsky E."/>
            <person name="Lu J."/>
            <person name="Luo M."/>
            <person name="Machado C.A."/>
            <person name="Makalowski W."/>
            <person name="Marzo M."/>
            <person name="Matsuda M."/>
            <person name="Matzkin L."/>
            <person name="McAllister B."/>
            <person name="McBride C.S."/>
            <person name="McKernan B."/>
            <person name="McKernan K."/>
            <person name="Mendez-Lago M."/>
            <person name="Minx P."/>
            <person name="Mollenhauer M.U."/>
            <person name="Montooth K."/>
            <person name="Mount S.M."/>
            <person name="Mu X."/>
            <person name="Myers E."/>
            <person name="Negre B."/>
            <person name="Newfeld S."/>
            <person name="Nielsen R."/>
            <person name="Noor M.A."/>
            <person name="O'Grady P."/>
            <person name="Pachter L."/>
            <person name="Papaceit M."/>
            <person name="Parisi M.J."/>
            <person name="Parisi M."/>
            <person name="Parts L."/>
            <person name="Pedersen J.S."/>
            <person name="Pesole G."/>
            <person name="Phillippy A.M."/>
            <person name="Ponting C.P."/>
            <person name="Pop M."/>
            <person name="Porcelli D."/>
            <person name="Powell J.R."/>
            <person name="Prohaska S."/>
            <person name="Pruitt K."/>
            <person name="Puig M."/>
            <person name="Quesneville H."/>
            <person name="Ram K.R."/>
            <person name="Rand D."/>
            <person name="Rasmussen M.D."/>
            <person name="Reed L.K."/>
            <person name="Reenan R."/>
            <person name="Reily A."/>
            <person name="Remington K.A."/>
            <person name="Rieger T.T."/>
            <person name="Ritchie M.G."/>
            <person name="Robin C."/>
            <person name="Rogers Y.H."/>
            <person name="Rohde C."/>
            <person name="Rozas J."/>
            <person name="Rubenfield M.J."/>
            <person name="Ruiz A."/>
            <person name="Russo S."/>
            <person name="Salzberg S.L."/>
            <person name="Sanchez-Gracia A."/>
            <person name="Saranga D.J."/>
            <person name="Sato H."/>
            <person name="Schaeffer S.W."/>
            <person name="Schatz M.C."/>
            <person name="Schlenke T."/>
            <person name="Schwartz R."/>
            <person name="Segarra C."/>
            <person name="Singh R.S."/>
            <person name="Sirot L."/>
            <person name="Sirota M."/>
            <person name="Sisneros N.B."/>
            <person name="Smith C.D."/>
            <person name="Smith T.F."/>
            <person name="Spieth J."/>
            <person name="Stage D.E."/>
            <person name="Stark A."/>
            <person name="Stephan W."/>
            <person name="Strausberg R.L."/>
            <person name="Strempel S."/>
            <person name="Sturgill D."/>
            <person name="Sutton G."/>
            <person name="Sutton G.G."/>
            <person name="Tao W."/>
            <person name="Teichmann S."/>
            <person name="Tobari Y.N."/>
            <person name="Tomimura Y."/>
            <person name="Tsolas J.M."/>
            <person name="Valente V.L."/>
            <person name="Venter E."/>
            <person name="Venter J.C."/>
            <person name="Vicario S."/>
            <person name="Vieira F.G."/>
            <person name="Vilella A.J."/>
            <person name="Villasante A."/>
            <person name="Walenz B."/>
            <person name="Wang J."/>
            <person name="Wasserman M."/>
            <person name="Watts T."/>
            <person name="Wilson D."/>
            <person name="Wilson R.K."/>
            <person name="Wing R.A."/>
            <person name="Wolfner M.F."/>
            <person name="Wong A."/>
            <person name="Wong G.K."/>
            <person name="Wu C.I."/>
            <person name="Wu G."/>
            <person name="Yamamoto D."/>
            <person name="Yang H.P."/>
            <person name="Yang S.P."/>
            <person name="Yorke J.A."/>
            <person name="Yoshida K."/>
            <person name="Zdobnov E."/>
            <person name="Zhang P."/>
            <person name="Zhang Y."/>
            <person name="Zimin A.V."/>
            <person name="Baldwin J."/>
            <person name="Abdouelleil A."/>
            <person name="Abdulkadir J."/>
            <person name="Abebe A."/>
            <person name="Abera B."/>
            <person name="Abreu J."/>
            <person name="Acer S.C."/>
            <person name="Aftuck L."/>
            <person name="Alexander A."/>
            <person name="An P."/>
            <person name="Anderson E."/>
            <person name="Anderson S."/>
            <person name="Arachi H."/>
            <person name="Azer M."/>
            <person name="Bachantsang P."/>
            <person name="Barry A."/>
            <person name="Bayul T."/>
            <person name="Berlin A."/>
            <person name="Bessette D."/>
            <person name="Bloom T."/>
            <person name="Blye J."/>
            <person name="Boguslavskiy L."/>
            <person name="Bonnet C."/>
            <person name="Boukhgalter B."/>
            <person name="Bourzgui I."/>
            <person name="Brown A."/>
            <person name="Cahill P."/>
            <person name="Channer S."/>
            <person name="Cheshatsang Y."/>
            <person name="Chuda L."/>
            <person name="Citroen M."/>
            <person name="Collymore A."/>
            <person name="Cooke P."/>
            <person name="Costello M."/>
            <person name="D'Aco K."/>
            <person name="Daza R."/>
            <person name="De Haan G."/>
            <person name="DeGray S."/>
            <person name="DeMaso C."/>
            <person name="Dhargay N."/>
            <person name="Dooley K."/>
            <person name="Dooley E."/>
            <person name="Doricent M."/>
            <person name="Dorje P."/>
            <person name="Dorjee K."/>
            <person name="Dupes A."/>
            <person name="Elong R."/>
            <person name="Falk J."/>
            <person name="Farina A."/>
            <person name="Faro S."/>
            <person name="Ferguson D."/>
            <person name="Fisher S."/>
            <person name="Foley C.D."/>
            <person name="Franke A."/>
            <person name="Friedrich D."/>
            <person name="Gadbois L."/>
            <person name="Gearin G."/>
            <person name="Gearin C.R."/>
            <person name="Giannoukos G."/>
            <person name="Goode T."/>
            <person name="Graham J."/>
            <person name="Grandbois E."/>
            <person name="Grewal S."/>
            <person name="Gyaltsen K."/>
            <person name="Hafez N."/>
            <person name="Hagos B."/>
            <person name="Hall J."/>
            <person name="Henson C."/>
            <person name="Hollinger A."/>
            <person name="Honan T."/>
            <person name="Huard M.D."/>
            <person name="Hughes L."/>
            <person name="Hurhula B."/>
            <person name="Husby M.E."/>
            <person name="Kamat A."/>
            <person name="Kanga B."/>
            <person name="Kashin S."/>
            <person name="Khazanovich D."/>
            <person name="Kisner P."/>
            <person name="Lance K."/>
            <person name="Lara M."/>
            <person name="Lee W."/>
            <person name="Lennon N."/>
            <person name="Letendre F."/>
            <person name="LeVine R."/>
            <person name="Lipovsky A."/>
            <person name="Liu X."/>
            <person name="Liu J."/>
            <person name="Liu S."/>
            <person name="Lokyitsang T."/>
            <person name="Lokyitsang Y."/>
            <person name="Lubonja R."/>
            <person name="Lui A."/>
            <person name="MacDonald P."/>
            <person name="Magnisalis V."/>
            <person name="Maru K."/>
            <person name="Matthews C."/>
            <person name="McCusker W."/>
            <person name="McDonough S."/>
            <person name="Mehta T."/>
            <person name="Meldrim J."/>
            <person name="Meneus L."/>
            <person name="Mihai O."/>
            <person name="Mihalev A."/>
            <person name="Mihova T."/>
            <person name="Mittelman R."/>
            <person name="Mlenga V."/>
            <person name="Montmayeur A."/>
            <person name="Mulrain L."/>
            <person name="Navidi A."/>
            <person name="Naylor J."/>
            <person name="Negash T."/>
            <person name="Nguyen T."/>
            <person name="Nguyen N."/>
            <person name="Nicol R."/>
            <person name="Norbu C."/>
            <person name="Norbu N."/>
            <person name="Novod N."/>
            <person name="O'Neill B."/>
            <person name="Osman S."/>
            <person name="Markiewicz E."/>
            <person name="Oyono O.L."/>
            <person name="Patti C."/>
            <person name="Phunkhang P."/>
            <person name="Pierre F."/>
            <person name="Priest M."/>
            <person name="Raghuraman S."/>
            <person name="Rege F."/>
            <person name="Reyes R."/>
            <person name="Rise C."/>
            <person name="Rogov P."/>
            <person name="Ross K."/>
            <person name="Ryan E."/>
            <person name="Settipalli S."/>
            <person name="Shea T."/>
            <person name="Sherpa N."/>
            <person name="Shi L."/>
            <person name="Shih D."/>
            <person name="Sparrow T."/>
            <person name="Spaulding J."/>
            <person name="Stalker J."/>
            <person name="Stange-Thomann N."/>
            <person name="Stavropoulos S."/>
            <person name="Stone C."/>
            <person name="Strader C."/>
            <person name="Tesfaye S."/>
            <person name="Thomson T."/>
            <person name="Thoulutsang Y."/>
            <person name="Thoulutsang D."/>
            <person name="Topham K."/>
            <person name="Topping I."/>
            <person name="Tsamla T."/>
            <person name="Vassiliev H."/>
            <person name="Vo A."/>
            <person name="Wangchuk T."/>
            <person name="Wangdi T."/>
            <person name="Weiand M."/>
            <person name="Wilkinson J."/>
            <person name="Wilson A."/>
            <person name="Yadav S."/>
            <person name="Young G."/>
            <person name="Yu Q."/>
            <person name="Zembek L."/>
            <person name="Zhong D."/>
            <person name="Zimmer A."/>
            <person name="Zwirko Z."/>
            <person name="Jaffe D.B."/>
            <person name="Alvarez P."/>
            <person name="Brockman W."/>
            <person name="Butler J."/>
            <person name="Chin C."/>
            <person name="Gnerre S."/>
            <person name="Grabherr M."/>
            <person name="Kleber M."/>
            <person name="Mauceli E."/>
            <person name="MacCallum I."/>
        </authorList>
    </citation>
    <scope>NUCLEOTIDE SEQUENCE [LARGE SCALE GENOMIC DNA]</scope>
    <source>
        <strain evidence="8">Rob3c / Tucson 14021-0248.25</strain>
    </source>
</reference>
<sequence>MCLMRPSLGSIIKDSVKCTEGSVAADVDDCASYFQCIDDETVHLNCANGSYFEANNEICVVDEFGVCPTSQRLCFDGDIFEDLNDCLSYVKCIRGDLVRQRCPAGSYFNVISKNCRMSRTGSCASPKDICLEGELQVDSEDCGGYLECLNGVLVKEKCPIGSYFEPIFKLCQVDENGVCSSSSRYLKCIDGEFVEEKCPGGTYYDFKLETCLVDTEGVCVTIKKLCIEGQREKDPKDCTAYTQCIRGYLKCQNGELIEELCPNGFYYDLELKICSVDRRGICVTNIQICDEGALEEDPHDCAGYRQCIGGQVENLKCPPGTYFYVPLRDCLIDVDEICVRPEYKYFEY</sequence>